<feature type="disulfide bond" evidence="1">
    <location>
        <begin position="642"/>
        <end position="651"/>
    </location>
</feature>
<sequence length="913" mass="97847">MSAGGSVRRARERMEAGVKPDAPRGPPPPMFDPPRQQAQNPTRPRPQMAPIVSSKESGRSMIGVAISRPTPVPQWPLQGSIEPQDVPRAHQYLPPQERGPAPQRPPRPSHVPSMLDASQLQQPTPSFNHRPQQNAQDQPQAQWRGFPEDDYYSSSPDMTSPVTPSSRVSTISSVGTIPDFPVPAIPPRRSVHLGPPPSSRRGASSYYSQTSFVSPIPEESPRTASTHRSYASSAAIPSSWGSEYEYDSETPDRDYEKEHRHGRGDSRDSTTEDGDEKELIRSASMGKRAKPAMINTKSAENMKEVRPGPRPQQDENFDRMGPGSGKSLGVPSTDRDSMWPISATASSHVLPMSRNPSRAPGEMGWPISSSPLASSLETVPGVAIAVTTDDTVSPLSPSQEFNFKTPDMAGANNLQPPAMAPTSRTPSPATGGFSRLSAIRRPPRLDIDAVRDAEARGSLTSLPDLIRRATRLAAMIDRGKRPGSRLHDLNDFPMDEKDFERDFAVRSPEDKNKRRSGLSGMLASFPSPGIVGSPRTGTPNETTERRLSVWPQGYQETDGDEEKAPRKRRCCGLPCWGLIIVLIIIAIILAAAIVVPVKLLLIDKTPPPQGQNAGDRCQSDPATACQNGGISIIDNGACACVCTNGFTGSTCNIAGASGCTTTTLGSLPNVTLGESIPRLISTAQTNFSVPLVAETLVARFNNANLSCGSENALVTFDGLSSSGGNANDVVVPVATVVPVVPIATDTPSAAQKVRRGGEPGSTLYLTYSTPTNIPPHRPTPPPPTIVEPWPATTPMPTHSRPPPSTEPSAVFAVTEEVLDFSRVAVLYIMQQKNLDNAVTAQSSIQSFISKTTYTNQAAMNIELGNSNTINLVAFTVDVGNGAVGRNRSTSSTSLTSVPSRRKRDQVGQKVWTG</sequence>
<dbReference type="PROSITE" id="PS00022">
    <property type="entry name" value="EGF_1"/>
    <property type="match status" value="1"/>
</dbReference>
<feature type="compositionally biased region" description="Low complexity" evidence="2">
    <location>
        <begin position="887"/>
        <end position="898"/>
    </location>
</feature>
<dbReference type="AlphaFoldDB" id="A0A9N9PX21"/>
<dbReference type="Proteomes" id="UP000696280">
    <property type="component" value="Unassembled WGS sequence"/>
</dbReference>
<feature type="region of interest" description="Disordered" evidence="2">
    <location>
        <begin position="507"/>
        <end position="563"/>
    </location>
</feature>
<evidence type="ECO:0000256" key="2">
    <source>
        <dbReference type="SAM" id="MobiDB-lite"/>
    </source>
</evidence>
<evidence type="ECO:0000256" key="3">
    <source>
        <dbReference type="SAM" id="Phobius"/>
    </source>
</evidence>
<feature type="compositionally biased region" description="Basic and acidic residues" evidence="2">
    <location>
        <begin position="12"/>
        <end position="22"/>
    </location>
</feature>
<evidence type="ECO:0000259" key="4">
    <source>
        <dbReference type="PROSITE" id="PS50026"/>
    </source>
</evidence>
<feature type="compositionally biased region" description="Pro residues" evidence="2">
    <location>
        <begin position="772"/>
        <end position="785"/>
    </location>
</feature>
<keyword evidence="1" id="KW-0245">EGF-like domain</keyword>
<feature type="compositionally biased region" description="Pro residues" evidence="2">
    <location>
        <begin position="23"/>
        <end position="32"/>
    </location>
</feature>
<feature type="domain" description="EGF-like" evidence="4">
    <location>
        <begin position="613"/>
        <end position="652"/>
    </location>
</feature>
<name>A0A9N9PX21_9HELO</name>
<keyword evidence="3" id="KW-0472">Membrane</keyword>
<proteinExistence type="predicted"/>
<evidence type="ECO:0000313" key="6">
    <source>
        <dbReference type="Proteomes" id="UP000696280"/>
    </source>
</evidence>
<dbReference type="PROSITE" id="PS01186">
    <property type="entry name" value="EGF_2"/>
    <property type="match status" value="1"/>
</dbReference>
<feature type="compositionally biased region" description="Polar residues" evidence="2">
    <location>
        <begin position="116"/>
        <end position="130"/>
    </location>
</feature>
<keyword evidence="3" id="KW-0812">Transmembrane</keyword>
<feature type="compositionally biased region" description="Low complexity" evidence="2">
    <location>
        <begin position="131"/>
        <end position="142"/>
    </location>
</feature>
<feature type="compositionally biased region" description="Low complexity" evidence="2">
    <location>
        <begin position="199"/>
        <end position="208"/>
    </location>
</feature>
<dbReference type="PROSITE" id="PS50026">
    <property type="entry name" value="EGF_3"/>
    <property type="match status" value="1"/>
</dbReference>
<evidence type="ECO:0000313" key="5">
    <source>
        <dbReference type="EMBL" id="CAG8958880.1"/>
    </source>
</evidence>
<evidence type="ECO:0000256" key="1">
    <source>
        <dbReference type="PROSITE-ProRule" id="PRU00076"/>
    </source>
</evidence>
<dbReference type="EMBL" id="CAJVRL010000085">
    <property type="protein sequence ID" value="CAG8958880.1"/>
    <property type="molecule type" value="Genomic_DNA"/>
</dbReference>
<organism evidence="5 6">
    <name type="scientific">Hymenoscyphus fraxineus</name>
    <dbReference type="NCBI Taxonomy" id="746836"/>
    <lineage>
        <taxon>Eukaryota</taxon>
        <taxon>Fungi</taxon>
        <taxon>Dikarya</taxon>
        <taxon>Ascomycota</taxon>
        <taxon>Pezizomycotina</taxon>
        <taxon>Leotiomycetes</taxon>
        <taxon>Helotiales</taxon>
        <taxon>Helotiaceae</taxon>
        <taxon>Hymenoscyphus</taxon>
    </lineage>
</organism>
<feature type="compositionally biased region" description="Polar residues" evidence="2">
    <location>
        <begin position="222"/>
        <end position="241"/>
    </location>
</feature>
<keyword evidence="6" id="KW-1185">Reference proteome</keyword>
<dbReference type="PANTHER" id="PTHR17178:SF0">
    <property type="entry name" value="SERGLYCIN"/>
    <property type="match status" value="1"/>
</dbReference>
<keyword evidence="3" id="KW-1133">Transmembrane helix</keyword>
<gene>
    <name evidence="5" type="ORF">HYFRA_00011833</name>
</gene>
<dbReference type="InterPro" id="IPR000742">
    <property type="entry name" value="EGF"/>
</dbReference>
<accession>A0A9N9PX21</accession>
<protein>
    <recommendedName>
        <fullName evidence="4">EGF-like domain-containing protein</fullName>
    </recommendedName>
</protein>
<comment type="caution">
    <text evidence="1">Lacks conserved residue(s) required for the propagation of feature annotation.</text>
</comment>
<feature type="compositionally biased region" description="Basic and acidic residues" evidence="2">
    <location>
        <begin position="250"/>
        <end position="270"/>
    </location>
</feature>
<feature type="region of interest" description="Disordered" evidence="2">
    <location>
        <begin position="417"/>
        <end position="440"/>
    </location>
</feature>
<feature type="compositionally biased region" description="Low complexity" evidence="2">
    <location>
        <begin position="159"/>
        <end position="174"/>
    </location>
</feature>
<feature type="region of interest" description="Disordered" evidence="2">
    <location>
        <begin position="883"/>
        <end position="913"/>
    </location>
</feature>
<keyword evidence="1" id="KW-1015">Disulfide bond</keyword>
<feature type="region of interest" description="Disordered" evidence="2">
    <location>
        <begin position="770"/>
        <end position="807"/>
    </location>
</feature>
<dbReference type="PANTHER" id="PTHR17178">
    <property type="entry name" value="SECRETORY GRANULE PROTEOGLYCAN CORE PROTEIN"/>
    <property type="match status" value="1"/>
</dbReference>
<feature type="region of interest" description="Disordered" evidence="2">
    <location>
        <begin position="1"/>
        <end position="339"/>
    </location>
</feature>
<feature type="transmembrane region" description="Helical" evidence="3">
    <location>
        <begin position="576"/>
        <end position="601"/>
    </location>
</feature>
<comment type="caution">
    <text evidence="5">The sequence shown here is derived from an EMBL/GenBank/DDBJ whole genome shotgun (WGS) entry which is preliminary data.</text>
</comment>
<dbReference type="OrthoDB" id="283575at2759"/>
<feature type="compositionally biased region" description="Basic and acidic residues" evidence="2">
    <location>
        <begin position="300"/>
        <end position="318"/>
    </location>
</feature>
<reference evidence="5" key="1">
    <citation type="submission" date="2021-07" db="EMBL/GenBank/DDBJ databases">
        <authorList>
            <person name="Durling M."/>
        </authorList>
    </citation>
    <scope>NUCLEOTIDE SEQUENCE</scope>
</reference>